<feature type="transmembrane region" description="Helical" evidence="9">
    <location>
        <begin position="280"/>
        <end position="301"/>
    </location>
</feature>
<accession>A0A0K8PAV9</accession>
<gene>
    <name evidence="9" type="primary">secY</name>
    <name evidence="11" type="ORF">ATC1_12333</name>
</gene>
<dbReference type="RefSeq" id="WP_062278527.1">
    <property type="nucleotide sequence ID" value="NZ_DF968180.1"/>
</dbReference>
<dbReference type="Pfam" id="PF00344">
    <property type="entry name" value="SecY"/>
    <property type="match status" value="1"/>
</dbReference>
<feature type="transmembrane region" description="Helical" evidence="9">
    <location>
        <begin position="219"/>
        <end position="239"/>
    </location>
</feature>
<dbReference type="OrthoDB" id="9809248at2"/>
<feature type="transmembrane region" description="Helical" evidence="9">
    <location>
        <begin position="20"/>
        <end position="40"/>
    </location>
</feature>
<evidence type="ECO:0000256" key="5">
    <source>
        <dbReference type="ARBA" id="ARBA00022927"/>
    </source>
</evidence>
<comment type="similarity">
    <text evidence="2 9 10">Belongs to the SecY/SEC61-alpha family.</text>
</comment>
<keyword evidence="6 9" id="KW-1133">Transmembrane helix</keyword>
<evidence type="ECO:0000256" key="7">
    <source>
        <dbReference type="ARBA" id="ARBA00023010"/>
    </source>
</evidence>
<dbReference type="GO" id="GO:0065002">
    <property type="term" value="P:intracellular protein transmembrane transport"/>
    <property type="evidence" value="ECO:0007669"/>
    <property type="project" value="UniProtKB-UniRule"/>
</dbReference>
<keyword evidence="9" id="KW-1003">Cell membrane</keyword>
<evidence type="ECO:0000256" key="2">
    <source>
        <dbReference type="ARBA" id="ARBA00005751"/>
    </source>
</evidence>
<dbReference type="GO" id="GO:0043952">
    <property type="term" value="P:protein transport by the Sec complex"/>
    <property type="evidence" value="ECO:0007669"/>
    <property type="project" value="UniProtKB-UniRule"/>
</dbReference>
<sequence length="445" mass="48713">MKRSPWRYIWKSIDIRNKLLLTLGILVIYRFIANIPVPGFNSEVINALNSSKSAAGDLISILNMLSGGTLSSFSILAMGVYPYITASIILQLLGPIIPAIEEKMKNDPREGRKWMEKWTMYLTIPMALLSAVGQIGLFNQIVPGMAVLKNYGWSGSNLLPTIANVSTMIAGTMIAIWLGQIISEYGIQQQGLSLIIFSGIVSQMPSNLVKILADQSSGWYMLIISLAVLLLTVFAIVYIQQGTRFIRLMIPGQRISYRGIKSGGSTTLPLRVNSVGMIPLIFAQSIITFPALIASFFVNSGAAWVKNSASWIQQNLSGSSFLYVLLYFLLVVGFTFFYTSVTFMNNDYGTSLKKQGAVVPGRATGSETQNYLAKIQNRITFPGAVFLGLIAILPYILGAILNTSANATMLLSSAGMLIVVGVVRDIIDYLQSDLGQHGYEEKLIR</sequence>
<feature type="transmembrane region" description="Helical" evidence="9">
    <location>
        <begin position="321"/>
        <end position="344"/>
    </location>
</feature>
<evidence type="ECO:0000256" key="9">
    <source>
        <dbReference type="HAMAP-Rule" id="MF_01465"/>
    </source>
</evidence>
<keyword evidence="12" id="KW-1185">Reference proteome</keyword>
<dbReference type="PATRIC" id="fig|1678840.3.peg.894"/>
<dbReference type="InterPro" id="IPR023201">
    <property type="entry name" value="SecY_dom_sf"/>
</dbReference>
<comment type="function">
    <text evidence="9">The central subunit of the protein translocation channel SecYEG. Consists of two halves formed by TMs 1-5 and 6-10. These two domains form a lateral gate at the front which open onto the bilayer between TMs 2 and 7, and are clamped together by SecE at the back. The channel is closed by both a pore ring composed of hydrophobic SecY resides and a short helix (helix 2A) on the extracellular side of the membrane which forms a plug. The plug probably moves laterally to allow the channel to open. The ring and the pore may move independently.</text>
</comment>
<feature type="transmembrane region" description="Helical" evidence="9">
    <location>
        <begin position="407"/>
        <end position="427"/>
    </location>
</feature>
<evidence type="ECO:0000256" key="6">
    <source>
        <dbReference type="ARBA" id="ARBA00022989"/>
    </source>
</evidence>
<name>A0A0K8PAV9_9CHLR</name>
<protein>
    <recommendedName>
        <fullName evidence="9">Protein translocase subunit SecY</fullName>
    </recommendedName>
</protein>
<dbReference type="GO" id="GO:0006605">
    <property type="term" value="P:protein targeting"/>
    <property type="evidence" value="ECO:0007669"/>
    <property type="project" value="UniProtKB-UniRule"/>
</dbReference>
<dbReference type="EMBL" id="DF968180">
    <property type="protein sequence ID" value="GAP39797.1"/>
    <property type="molecule type" value="Genomic_DNA"/>
</dbReference>
<keyword evidence="8 9" id="KW-0472">Membrane</keyword>
<evidence type="ECO:0000256" key="3">
    <source>
        <dbReference type="ARBA" id="ARBA00022448"/>
    </source>
</evidence>
<dbReference type="PRINTS" id="PR00303">
    <property type="entry name" value="SECYTRNLCASE"/>
</dbReference>
<dbReference type="InterPro" id="IPR002208">
    <property type="entry name" value="SecY/SEC61-alpha"/>
</dbReference>
<feature type="transmembrane region" description="Helical" evidence="9">
    <location>
        <begin position="118"/>
        <end position="138"/>
    </location>
</feature>
<keyword evidence="5 9" id="KW-0653">Protein transport</keyword>
<evidence type="ECO:0000256" key="8">
    <source>
        <dbReference type="ARBA" id="ARBA00023136"/>
    </source>
</evidence>
<proteinExistence type="inferred from homology"/>
<keyword evidence="4 9" id="KW-0812">Transmembrane</keyword>
<feature type="transmembrane region" description="Helical" evidence="9">
    <location>
        <begin position="379"/>
        <end position="401"/>
    </location>
</feature>
<dbReference type="InterPro" id="IPR030659">
    <property type="entry name" value="SecY_CS"/>
</dbReference>
<dbReference type="PROSITE" id="PS00755">
    <property type="entry name" value="SECY_1"/>
    <property type="match status" value="1"/>
</dbReference>
<organism evidence="11">
    <name type="scientific">Flexilinea flocculi</name>
    <dbReference type="NCBI Taxonomy" id="1678840"/>
    <lineage>
        <taxon>Bacteria</taxon>
        <taxon>Bacillati</taxon>
        <taxon>Chloroflexota</taxon>
        <taxon>Anaerolineae</taxon>
        <taxon>Anaerolineales</taxon>
        <taxon>Anaerolineaceae</taxon>
        <taxon>Flexilinea</taxon>
    </lineage>
</organism>
<dbReference type="PANTHER" id="PTHR10906">
    <property type="entry name" value="SECY/SEC61-ALPHA FAMILY MEMBER"/>
    <property type="match status" value="1"/>
</dbReference>
<feature type="transmembrane region" description="Helical" evidence="9">
    <location>
        <begin position="158"/>
        <end position="179"/>
    </location>
</feature>
<dbReference type="STRING" id="1678840.ATC1_12333"/>
<keyword evidence="3 9" id="KW-0813">Transport</keyword>
<reference evidence="11" key="1">
    <citation type="journal article" date="2015" name="Genome Announc.">
        <title>Draft Genome Sequence of Anaerolineae Strain TC1, a Novel Isolate from a Methanogenic Wastewater Treatment System.</title>
        <authorList>
            <person name="Matsuura N."/>
            <person name="Tourlousse D.M."/>
            <person name="Sun L."/>
            <person name="Toyonaga M."/>
            <person name="Kuroda K."/>
            <person name="Ohashi A."/>
            <person name="Cruz R."/>
            <person name="Yamaguchi T."/>
            <person name="Sekiguchi Y."/>
        </authorList>
    </citation>
    <scope>NUCLEOTIDE SEQUENCE [LARGE SCALE GENOMIC DNA]</scope>
    <source>
        <strain evidence="11">TC1</strain>
    </source>
</reference>
<dbReference type="HAMAP" id="MF_01465">
    <property type="entry name" value="SecY"/>
    <property type="match status" value="1"/>
</dbReference>
<feature type="transmembrane region" description="Helical" evidence="9">
    <location>
        <begin position="73"/>
        <end position="97"/>
    </location>
</feature>
<comment type="subcellular location">
    <subcellularLocation>
        <location evidence="9">Cell membrane</location>
        <topology evidence="9">Multi-pass membrane protein</topology>
    </subcellularLocation>
    <subcellularLocation>
        <location evidence="1">Membrane</location>
        <topology evidence="1">Multi-pass membrane protein</topology>
    </subcellularLocation>
</comment>
<dbReference type="GO" id="GO:0005886">
    <property type="term" value="C:plasma membrane"/>
    <property type="evidence" value="ECO:0007669"/>
    <property type="project" value="UniProtKB-SubCell"/>
</dbReference>
<dbReference type="NCBIfam" id="TIGR00967">
    <property type="entry name" value="3a0501s007"/>
    <property type="match status" value="1"/>
</dbReference>
<feature type="transmembrane region" description="Helical" evidence="9">
    <location>
        <begin position="191"/>
        <end position="213"/>
    </location>
</feature>
<evidence type="ECO:0000256" key="1">
    <source>
        <dbReference type="ARBA" id="ARBA00004141"/>
    </source>
</evidence>
<dbReference type="Gene3D" id="1.10.3370.10">
    <property type="entry name" value="SecY subunit domain"/>
    <property type="match status" value="1"/>
</dbReference>
<dbReference type="InterPro" id="IPR026593">
    <property type="entry name" value="SecY"/>
</dbReference>
<comment type="subunit">
    <text evidence="9">Component of the Sec protein translocase complex. Heterotrimer consisting of SecY, SecE and SecG subunits. The heterotrimers can form oligomers, although 1 heterotrimer is thought to be able to translocate proteins. Interacts with the ribosome. Interacts with SecDF, and other proteins may be involved. Interacts with SecA.</text>
</comment>
<evidence type="ECO:0000256" key="4">
    <source>
        <dbReference type="ARBA" id="ARBA00022692"/>
    </source>
</evidence>
<evidence type="ECO:0000256" key="10">
    <source>
        <dbReference type="RuleBase" id="RU004349"/>
    </source>
</evidence>
<keyword evidence="7 9" id="KW-0811">Translocation</keyword>
<evidence type="ECO:0000313" key="12">
    <source>
        <dbReference type="Proteomes" id="UP000053370"/>
    </source>
</evidence>
<dbReference type="PIRSF" id="PIRSF004557">
    <property type="entry name" value="SecY"/>
    <property type="match status" value="1"/>
</dbReference>
<dbReference type="SUPFAM" id="SSF103491">
    <property type="entry name" value="Preprotein translocase SecY subunit"/>
    <property type="match status" value="1"/>
</dbReference>
<dbReference type="Proteomes" id="UP000053370">
    <property type="component" value="Unassembled WGS sequence"/>
</dbReference>
<evidence type="ECO:0000313" key="11">
    <source>
        <dbReference type="EMBL" id="GAP39797.1"/>
    </source>
</evidence>
<dbReference type="AlphaFoldDB" id="A0A0K8PAV9"/>